<dbReference type="EC" id="2.1.1.320" evidence="7"/>
<keyword evidence="3 7" id="KW-0489">Methyltransferase</keyword>
<name>A0AAD9DG57_9STRA</name>
<dbReference type="Pfam" id="PF02636">
    <property type="entry name" value="Methyltransf_28"/>
    <property type="match status" value="1"/>
</dbReference>
<organism evidence="8 9">
    <name type="scientific">Skeletonema marinoi</name>
    <dbReference type="NCBI Taxonomy" id="267567"/>
    <lineage>
        <taxon>Eukaryota</taxon>
        <taxon>Sar</taxon>
        <taxon>Stramenopiles</taxon>
        <taxon>Ochrophyta</taxon>
        <taxon>Bacillariophyta</taxon>
        <taxon>Coscinodiscophyceae</taxon>
        <taxon>Thalassiosirophycidae</taxon>
        <taxon>Thalassiosirales</taxon>
        <taxon>Skeletonemataceae</taxon>
        <taxon>Skeletonema</taxon>
        <taxon>Skeletonema marinoi-dohrnii complex</taxon>
    </lineage>
</organism>
<comment type="subcellular location">
    <subcellularLocation>
        <location evidence="1 7">Mitochondrion</location>
    </subcellularLocation>
</comment>
<comment type="caution">
    <text evidence="8">The sequence shown here is derived from an EMBL/GenBank/DDBJ whole genome shotgun (WGS) entry which is preliminary data.</text>
</comment>
<dbReference type="GO" id="GO:0035243">
    <property type="term" value="F:protein-arginine omega-N symmetric methyltransferase activity"/>
    <property type="evidence" value="ECO:0007669"/>
    <property type="project" value="UniProtKB-EC"/>
</dbReference>
<dbReference type="PANTHER" id="PTHR12049:SF5">
    <property type="entry name" value="PROTEIN ARGININE METHYLTRANSFERASE NDUFAF7 HOMOLOG, MITOCHONDRIAL"/>
    <property type="match status" value="1"/>
</dbReference>
<evidence type="ECO:0000256" key="5">
    <source>
        <dbReference type="ARBA" id="ARBA00023128"/>
    </source>
</evidence>
<dbReference type="PANTHER" id="PTHR12049">
    <property type="entry name" value="PROTEIN ARGININE METHYLTRANSFERASE NDUFAF7, MITOCHONDRIAL"/>
    <property type="match status" value="1"/>
</dbReference>
<dbReference type="Proteomes" id="UP001224775">
    <property type="component" value="Unassembled WGS sequence"/>
</dbReference>
<evidence type="ECO:0000313" key="8">
    <source>
        <dbReference type="EMBL" id="KAK1746486.1"/>
    </source>
</evidence>
<comment type="similarity">
    <text evidence="2 7">Belongs to the NDUFAF7 family.</text>
</comment>
<evidence type="ECO:0000256" key="3">
    <source>
        <dbReference type="ARBA" id="ARBA00022603"/>
    </source>
</evidence>
<dbReference type="InterPro" id="IPR003788">
    <property type="entry name" value="NDUFAF7"/>
</dbReference>
<dbReference type="AlphaFoldDB" id="A0AAD9DG57"/>
<dbReference type="SUPFAM" id="SSF53335">
    <property type="entry name" value="S-adenosyl-L-methionine-dependent methyltransferases"/>
    <property type="match status" value="1"/>
</dbReference>
<evidence type="ECO:0000256" key="6">
    <source>
        <dbReference type="ARBA" id="ARBA00048612"/>
    </source>
</evidence>
<dbReference type="Gene3D" id="3.40.50.12710">
    <property type="match status" value="1"/>
</dbReference>
<dbReference type="InterPro" id="IPR038375">
    <property type="entry name" value="NDUFAF7_sf"/>
</dbReference>
<dbReference type="EMBL" id="JATAAI010000004">
    <property type="protein sequence ID" value="KAK1746486.1"/>
    <property type="molecule type" value="Genomic_DNA"/>
</dbReference>
<protein>
    <recommendedName>
        <fullName evidence="7">Protein arginine methyltransferase NDUFAF7</fullName>
        <ecNumber evidence="7">2.1.1.320</ecNumber>
    </recommendedName>
</protein>
<dbReference type="GO" id="GO:0032259">
    <property type="term" value="P:methylation"/>
    <property type="evidence" value="ECO:0007669"/>
    <property type="project" value="UniProtKB-KW"/>
</dbReference>
<evidence type="ECO:0000313" key="9">
    <source>
        <dbReference type="Proteomes" id="UP001224775"/>
    </source>
</evidence>
<gene>
    <name evidence="8" type="ORF">QTG54_003093</name>
</gene>
<keyword evidence="5 7" id="KW-0496">Mitochondrion</keyword>
<evidence type="ECO:0000256" key="1">
    <source>
        <dbReference type="ARBA" id="ARBA00004173"/>
    </source>
</evidence>
<comment type="function">
    <text evidence="7">Arginine methyltransferase involved in the assembly or stability of mitochondrial NADH:ubiquinone oxidoreductase complex (complex I).</text>
</comment>
<proteinExistence type="inferred from homology"/>
<keyword evidence="4 7" id="KW-0808">Transferase</keyword>
<evidence type="ECO:0000256" key="7">
    <source>
        <dbReference type="RuleBase" id="RU364114"/>
    </source>
</evidence>
<comment type="catalytic activity">
    <reaction evidence="6 7">
        <text>L-arginyl-[protein] + 2 S-adenosyl-L-methionine = N(omega),N(omega)'-dimethyl-L-arginyl-[protein] + 2 S-adenosyl-L-homocysteine + 2 H(+)</text>
        <dbReference type="Rhea" id="RHEA:48108"/>
        <dbReference type="Rhea" id="RHEA-COMP:10532"/>
        <dbReference type="Rhea" id="RHEA-COMP:11992"/>
        <dbReference type="ChEBI" id="CHEBI:15378"/>
        <dbReference type="ChEBI" id="CHEBI:29965"/>
        <dbReference type="ChEBI" id="CHEBI:57856"/>
        <dbReference type="ChEBI" id="CHEBI:59789"/>
        <dbReference type="ChEBI" id="CHEBI:88221"/>
        <dbReference type="EC" id="2.1.1.320"/>
    </reaction>
</comment>
<evidence type="ECO:0000256" key="4">
    <source>
        <dbReference type="ARBA" id="ARBA00022679"/>
    </source>
</evidence>
<keyword evidence="9" id="KW-1185">Reference proteome</keyword>
<reference evidence="8" key="1">
    <citation type="submission" date="2023-06" db="EMBL/GenBank/DDBJ databases">
        <title>Survivors Of The Sea: Transcriptome response of Skeletonema marinoi to long-term dormancy.</title>
        <authorList>
            <person name="Pinder M.I.M."/>
            <person name="Kourtchenko O."/>
            <person name="Robertson E.K."/>
            <person name="Larsson T."/>
            <person name="Maumus F."/>
            <person name="Osuna-Cruz C.M."/>
            <person name="Vancaester E."/>
            <person name="Stenow R."/>
            <person name="Vandepoele K."/>
            <person name="Ploug H."/>
            <person name="Bruchert V."/>
            <person name="Godhe A."/>
            <person name="Topel M."/>
        </authorList>
    </citation>
    <scope>NUCLEOTIDE SEQUENCE</scope>
    <source>
        <strain evidence="8">R05AC</strain>
    </source>
</reference>
<evidence type="ECO:0000256" key="2">
    <source>
        <dbReference type="ARBA" id="ARBA00005891"/>
    </source>
</evidence>
<accession>A0AAD9DG57</accession>
<sequence length="421" mass="47261">MLLRKYICRRLLEYYSQPAHKVVGTPDASVDFSSLLGQWHWKRTYKQLYKQQKGMWLTPVELFAPYYSNVFANFVSSSMKPMLESKKHNSDGFQIVELGGGRGTNAKALLNHLQLHHNDVYDRLTEYTIFDTSPTLHELQRQNLKIDSDHADKINLVNVDMMEIAEGTSPFLTHSNIPTTLIALELLDNLPHDKIAKCFETDEILQAELIPLDDDCTTSGASSEAIIDTSKQYHEEFSPASDPLLQNILSIDPSLSTRLASSGPRWIPSVALGVLMRLFECRPNSAVAFADFDWLPPPDLSTPEDQSLILAAEPALGDPIVTDMKGIDHPCYLTSPPDALCDILFPTDFARMASFTKSILRRDNERRAMPVSVAAMKQNDFLLQYGLDEVNKTKSWAGYSPLINDFGNCSVLTVTPHHLCK</sequence>
<dbReference type="GO" id="GO:0005739">
    <property type="term" value="C:mitochondrion"/>
    <property type="evidence" value="ECO:0007669"/>
    <property type="project" value="UniProtKB-SubCell"/>
</dbReference>
<dbReference type="InterPro" id="IPR029063">
    <property type="entry name" value="SAM-dependent_MTases_sf"/>
</dbReference>